<evidence type="ECO:0000313" key="3">
    <source>
        <dbReference type="Proteomes" id="UP000186720"/>
    </source>
</evidence>
<accession>A0A1Q6A0I8</accession>
<dbReference type="Proteomes" id="UP000186720">
    <property type="component" value="Unassembled WGS sequence"/>
</dbReference>
<proteinExistence type="predicted"/>
<keyword evidence="3" id="KW-1185">Reference proteome</keyword>
<feature type="domain" description="DUF4397" evidence="1">
    <location>
        <begin position="44"/>
        <end position="156"/>
    </location>
</feature>
<sequence>MKTKINMKTTAIYNKLFTGLAFVIAAISISSCKKDTIDASGQFNIKVVNAAATSGAQSFTLAGNVLVSGGLNYTDASAYINAPSGKNMTMEFKNAGTSSVYASGSLYTTNGVNFTVYLAGQGSNARVKAYEDDLGAPNNGQVKIKFIHLSNNAPSVITIKNSSGDDLVTTLARDISSGYKYVSPGALSVQFFGTASRDNIGNFTVADLVAGKIYTLYLTDTATGGVILNKVLHN</sequence>
<dbReference type="STRING" id="1302689.RG47T_2953"/>
<dbReference type="EMBL" id="MPPL01000001">
    <property type="protein sequence ID" value="OKS87492.1"/>
    <property type="molecule type" value="Genomic_DNA"/>
</dbReference>
<gene>
    <name evidence="2" type="ORF">RG47T_2953</name>
</gene>
<reference evidence="2 3" key="1">
    <citation type="submission" date="2016-11" db="EMBL/GenBank/DDBJ databases">
        <title>Whole Genome Sequencing of Mucilaginibacter polytrichastri RG4-7(T) isolated from the moss sample.</title>
        <authorList>
            <person name="Li Y."/>
        </authorList>
    </citation>
    <scope>NUCLEOTIDE SEQUENCE [LARGE SCALE GENOMIC DNA]</scope>
    <source>
        <strain evidence="2 3">RG4-7</strain>
    </source>
</reference>
<dbReference type="RefSeq" id="WP_245770819.1">
    <property type="nucleotide sequence ID" value="NZ_FPAM01000006.1"/>
</dbReference>
<comment type="caution">
    <text evidence="2">The sequence shown here is derived from an EMBL/GenBank/DDBJ whole genome shotgun (WGS) entry which is preliminary data.</text>
</comment>
<dbReference type="PROSITE" id="PS51257">
    <property type="entry name" value="PROKAR_LIPOPROTEIN"/>
    <property type="match status" value="1"/>
</dbReference>
<evidence type="ECO:0000313" key="2">
    <source>
        <dbReference type="EMBL" id="OKS87492.1"/>
    </source>
</evidence>
<dbReference type="InterPro" id="IPR025510">
    <property type="entry name" value="DUF4397"/>
</dbReference>
<name>A0A1Q6A0I8_9SPHI</name>
<dbReference type="AlphaFoldDB" id="A0A1Q6A0I8"/>
<protein>
    <recommendedName>
        <fullName evidence="1">DUF4397 domain-containing protein</fullName>
    </recommendedName>
</protein>
<organism evidence="2 3">
    <name type="scientific">Mucilaginibacter polytrichastri</name>
    <dbReference type="NCBI Taxonomy" id="1302689"/>
    <lineage>
        <taxon>Bacteria</taxon>
        <taxon>Pseudomonadati</taxon>
        <taxon>Bacteroidota</taxon>
        <taxon>Sphingobacteriia</taxon>
        <taxon>Sphingobacteriales</taxon>
        <taxon>Sphingobacteriaceae</taxon>
        <taxon>Mucilaginibacter</taxon>
    </lineage>
</organism>
<evidence type="ECO:0000259" key="1">
    <source>
        <dbReference type="Pfam" id="PF14344"/>
    </source>
</evidence>
<dbReference type="Pfam" id="PF14344">
    <property type="entry name" value="DUF4397"/>
    <property type="match status" value="1"/>
</dbReference>